<keyword evidence="1" id="KW-0812">Transmembrane</keyword>
<name>A0ABY4EIM5_9BACI</name>
<proteinExistence type="predicted"/>
<evidence type="ECO:0000313" key="2">
    <source>
        <dbReference type="EMBL" id="UOQ43728.1"/>
    </source>
</evidence>
<evidence type="ECO:0000256" key="1">
    <source>
        <dbReference type="SAM" id="Phobius"/>
    </source>
</evidence>
<protein>
    <submittedName>
        <fullName evidence="2">Uncharacterized protein</fullName>
    </submittedName>
</protein>
<dbReference type="EMBL" id="CP095073">
    <property type="protein sequence ID" value="UOQ43728.1"/>
    <property type="molecule type" value="Genomic_DNA"/>
</dbReference>
<dbReference type="RefSeq" id="WP_244709127.1">
    <property type="nucleotide sequence ID" value="NZ_CP095073.1"/>
</dbReference>
<organism evidence="2 3">
    <name type="scientific">Halobacillus salinarum</name>
    <dbReference type="NCBI Taxonomy" id="2932257"/>
    <lineage>
        <taxon>Bacteria</taxon>
        <taxon>Bacillati</taxon>
        <taxon>Bacillota</taxon>
        <taxon>Bacilli</taxon>
        <taxon>Bacillales</taxon>
        <taxon>Bacillaceae</taxon>
        <taxon>Halobacillus</taxon>
    </lineage>
</organism>
<dbReference type="Proteomes" id="UP000831787">
    <property type="component" value="Chromosome"/>
</dbReference>
<evidence type="ECO:0000313" key="3">
    <source>
        <dbReference type="Proteomes" id="UP000831787"/>
    </source>
</evidence>
<accession>A0ABY4EIM5</accession>
<keyword evidence="1" id="KW-0472">Membrane</keyword>
<keyword evidence="1" id="KW-1133">Transmembrane helix</keyword>
<keyword evidence="3" id="KW-1185">Reference proteome</keyword>
<reference evidence="2 3" key="1">
    <citation type="submission" date="2022-04" db="EMBL/GenBank/DDBJ databases">
        <title>Halobacillus sp. isolated from saltern.</title>
        <authorList>
            <person name="Won M."/>
            <person name="Lee C.-M."/>
            <person name="Woen H.-Y."/>
            <person name="Kwon S.-W."/>
        </authorList>
    </citation>
    <scope>NUCLEOTIDE SEQUENCE [LARGE SCALE GENOMIC DNA]</scope>
    <source>
        <strain evidence="2 3">SSBR10-3</strain>
    </source>
</reference>
<feature type="transmembrane region" description="Helical" evidence="1">
    <location>
        <begin position="12"/>
        <end position="42"/>
    </location>
</feature>
<sequence length="247" mass="28516">MWLEEILQVLSWLLGGLVWLVGKVLGGIVIGASGFGVALLVYRFRYYHVSRGAIKDNISSFLKSRNGPREKDVSHSIHTIDNPDGELITESIYPTTKGITEWIRMTGEVFDKNRWGFRYDEEFITDILEDMMFEGCVGEVIDKKTHEVIGWSYGGFCDRREKLNFLKKVKIDGNYSNGFTLKQGEKMFSFSKDQINKILIDMTNDKNLIILEKSRAFAFNCRYSKRASRLINEIEHLFPSLCEEKNE</sequence>
<gene>
    <name evidence="2" type="ORF">MUN89_17860</name>
</gene>